<gene>
    <name evidence="5" type="ORF">TCNE_LOCUS605</name>
</gene>
<evidence type="ECO:0000313" key="6">
    <source>
        <dbReference type="Proteomes" id="UP000050794"/>
    </source>
</evidence>
<evidence type="ECO:0000259" key="4">
    <source>
        <dbReference type="PROSITE" id="PS50089"/>
    </source>
</evidence>
<evidence type="ECO:0000313" key="7">
    <source>
        <dbReference type="WBParaSite" id="TCNE_0000060401-mRNA-1"/>
    </source>
</evidence>
<keyword evidence="1 3" id="KW-0863">Zinc-finger</keyword>
<evidence type="ECO:0000256" key="1">
    <source>
        <dbReference type="ARBA" id="ARBA00022771"/>
    </source>
</evidence>
<keyword evidence="6" id="KW-1185">Reference proteome</keyword>
<dbReference type="Pfam" id="PF13639">
    <property type="entry name" value="zf-RING_2"/>
    <property type="match status" value="1"/>
</dbReference>
<evidence type="ECO:0000313" key="5">
    <source>
        <dbReference type="EMBL" id="VDM24530.1"/>
    </source>
</evidence>
<dbReference type="SUPFAM" id="SSF57850">
    <property type="entry name" value="RING/U-box"/>
    <property type="match status" value="1"/>
</dbReference>
<dbReference type="PROSITE" id="PS50089">
    <property type="entry name" value="ZF_RING_2"/>
    <property type="match status" value="1"/>
</dbReference>
<accession>A0A183TWI5</accession>
<dbReference type="Proteomes" id="UP000050794">
    <property type="component" value="Unassembled WGS sequence"/>
</dbReference>
<keyword evidence="2" id="KW-0862">Zinc</keyword>
<dbReference type="GO" id="GO:0008270">
    <property type="term" value="F:zinc ion binding"/>
    <property type="evidence" value="ECO:0007669"/>
    <property type="project" value="UniProtKB-KW"/>
</dbReference>
<reference evidence="7" key="1">
    <citation type="submission" date="2016-06" db="UniProtKB">
        <authorList>
            <consortium name="WormBaseParasite"/>
        </authorList>
    </citation>
    <scope>IDENTIFICATION</scope>
</reference>
<dbReference type="AlphaFoldDB" id="A0A183TWI5"/>
<protein>
    <submittedName>
        <fullName evidence="7">RING-type domain-containing protein</fullName>
    </submittedName>
</protein>
<feature type="domain" description="RING-type" evidence="4">
    <location>
        <begin position="235"/>
        <end position="279"/>
    </location>
</feature>
<organism evidence="6 7">
    <name type="scientific">Toxocara canis</name>
    <name type="common">Canine roundworm</name>
    <dbReference type="NCBI Taxonomy" id="6265"/>
    <lineage>
        <taxon>Eukaryota</taxon>
        <taxon>Metazoa</taxon>
        <taxon>Ecdysozoa</taxon>
        <taxon>Nematoda</taxon>
        <taxon>Chromadorea</taxon>
        <taxon>Rhabditida</taxon>
        <taxon>Spirurina</taxon>
        <taxon>Ascaridomorpha</taxon>
        <taxon>Ascaridoidea</taxon>
        <taxon>Toxocaridae</taxon>
        <taxon>Toxocara</taxon>
    </lineage>
</organism>
<evidence type="ECO:0000256" key="3">
    <source>
        <dbReference type="PROSITE-ProRule" id="PRU00175"/>
    </source>
</evidence>
<proteinExistence type="predicted"/>
<dbReference type="InterPro" id="IPR013083">
    <property type="entry name" value="Znf_RING/FYVE/PHD"/>
</dbReference>
<name>A0A183TWI5_TOXCA</name>
<dbReference type="EMBL" id="UYWY01000302">
    <property type="protein sequence ID" value="VDM24530.1"/>
    <property type="molecule type" value="Genomic_DNA"/>
</dbReference>
<sequence>MIDVECPVIEVKKDIEQVMKQWKQIGDDYEEWLSNLDKLAGAQKVLIDKDKDFDELPLLTGEDNYQSSLLERMGRQPLSIALEAHEEAKDRCTNDVPDSLPPLGSHCAQNEKWVVANTRVPPPGFEGHTFRGGMYGAIGQRKVSSSNTFGEAHIKKQIMRRPSIPVESATSVAPWASARSECHVAVAHGYCGNTRSSNCDIIRLEEPFIPVRRTGCNEEFLPSLGRTVNMDSYECKICLNAIVSDERLLKCPNPGCNEPFHKECVIGWVKSDSTCPNCRGVWRDPMEFPTLSSTLP</sequence>
<dbReference type="InterPro" id="IPR001841">
    <property type="entry name" value="Znf_RING"/>
</dbReference>
<keyword evidence="1 3" id="KW-0479">Metal-binding</keyword>
<dbReference type="Gene3D" id="3.30.40.10">
    <property type="entry name" value="Zinc/RING finger domain, C3HC4 (zinc finger)"/>
    <property type="match status" value="1"/>
</dbReference>
<evidence type="ECO:0000256" key="2">
    <source>
        <dbReference type="ARBA" id="ARBA00022833"/>
    </source>
</evidence>
<reference evidence="5 6" key="2">
    <citation type="submission" date="2018-11" db="EMBL/GenBank/DDBJ databases">
        <authorList>
            <consortium name="Pathogen Informatics"/>
        </authorList>
    </citation>
    <scope>NUCLEOTIDE SEQUENCE [LARGE SCALE GENOMIC DNA]</scope>
</reference>
<dbReference type="WBParaSite" id="TCNE_0000060401-mRNA-1">
    <property type="protein sequence ID" value="TCNE_0000060401-mRNA-1"/>
    <property type="gene ID" value="TCNE_0000060401"/>
</dbReference>